<dbReference type="FunFam" id="3.40.50.1370:FF:000008">
    <property type="entry name" value="Ornithine carbamoyltransferase"/>
    <property type="match status" value="1"/>
</dbReference>
<evidence type="ECO:0000256" key="3">
    <source>
        <dbReference type="ARBA" id="ARBA00004975"/>
    </source>
</evidence>
<dbReference type="NCBIfam" id="NF001986">
    <property type="entry name" value="PRK00779.1"/>
    <property type="match status" value="1"/>
</dbReference>
<dbReference type="AlphaFoldDB" id="A0A1I2WQ97"/>
<dbReference type="GO" id="GO:0016597">
    <property type="term" value="F:amino acid binding"/>
    <property type="evidence" value="ECO:0007669"/>
    <property type="project" value="InterPro"/>
</dbReference>
<feature type="binding site" evidence="10">
    <location>
        <position position="232"/>
    </location>
    <ligand>
        <name>L-ornithine</name>
        <dbReference type="ChEBI" id="CHEBI:46911"/>
    </ligand>
</feature>
<dbReference type="SUPFAM" id="SSF53671">
    <property type="entry name" value="Aspartate/ornithine carbamoyltransferase"/>
    <property type="match status" value="1"/>
</dbReference>
<dbReference type="PROSITE" id="PS00097">
    <property type="entry name" value="CARBAMOYLTRANSFERASE"/>
    <property type="match status" value="1"/>
</dbReference>
<dbReference type="InterPro" id="IPR002292">
    <property type="entry name" value="Orn/put_carbamltrans"/>
</dbReference>
<dbReference type="Gene3D" id="3.40.50.1370">
    <property type="entry name" value="Aspartate/ornithine carbamoyltransferase"/>
    <property type="match status" value="2"/>
</dbReference>
<dbReference type="Pfam" id="PF00185">
    <property type="entry name" value="OTCace"/>
    <property type="match status" value="1"/>
</dbReference>
<dbReference type="Pfam" id="PF02729">
    <property type="entry name" value="OTCace_N"/>
    <property type="match status" value="1"/>
</dbReference>
<dbReference type="PRINTS" id="PR00100">
    <property type="entry name" value="AOTCASE"/>
</dbReference>
<comment type="subcellular location">
    <subcellularLocation>
        <location evidence="2 10">Cytoplasm</location>
    </subcellularLocation>
</comment>
<dbReference type="FunFam" id="3.40.50.1370:FF:000016">
    <property type="entry name" value="Ornithine carbamoyltransferase"/>
    <property type="match status" value="1"/>
</dbReference>
<dbReference type="NCBIfam" id="TIGR00658">
    <property type="entry name" value="orni_carb_tr"/>
    <property type="match status" value="1"/>
</dbReference>
<dbReference type="InterPro" id="IPR036901">
    <property type="entry name" value="Asp/Orn_carbamoylTrfase_sf"/>
</dbReference>
<dbReference type="PANTHER" id="PTHR45753:SF3">
    <property type="entry name" value="ORNITHINE TRANSCARBAMYLASE, MITOCHONDRIAL"/>
    <property type="match status" value="1"/>
</dbReference>
<evidence type="ECO:0000256" key="6">
    <source>
        <dbReference type="ARBA" id="ARBA00016634"/>
    </source>
</evidence>
<organism evidence="13 14">
    <name type="scientific">Desulfotruncus arcticus DSM 17038</name>
    <dbReference type="NCBI Taxonomy" id="1121424"/>
    <lineage>
        <taxon>Bacteria</taxon>
        <taxon>Bacillati</taxon>
        <taxon>Bacillota</taxon>
        <taxon>Clostridia</taxon>
        <taxon>Eubacteriales</taxon>
        <taxon>Desulfallaceae</taxon>
        <taxon>Desulfotruncus</taxon>
    </lineage>
</organism>
<dbReference type="PRINTS" id="PR00102">
    <property type="entry name" value="OTCASE"/>
</dbReference>
<protein>
    <recommendedName>
        <fullName evidence="6 10">Ornithine carbamoyltransferase</fullName>
        <shortName evidence="10">OTCase</shortName>
        <ecNumber evidence="5 10">2.1.3.3</ecNumber>
    </recommendedName>
</protein>
<feature type="domain" description="Aspartate/ornithine carbamoyltransferase Asp/Orn-binding" evidence="11">
    <location>
        <begin position="157"/>
        <end position="309"/>
    </location>
</feature>
<dbReference type="PANTHER" id="PTHR45753">
    <property type="entry name" value="ORNITHINE CARBAMOYLTRANSFERASE, MITOCHONDRIAL"/>
    <property type="match status" value="1"/>
</dbReference>
<name>A0A1I2WQ97_9FIRM</name>
<accession>A0A1I2WQ97</accession>
<evidence type="ECO:0000256" key="2">
    <source>
        <dbReference type="ARBA" id="ARBA00004496"/>
    </source>
</evidence>
<gene>
    <name evidence="13" type="ORF">SAMN05660649_03585</name>
</gene>
<feature type="binding site" evidence="10">
    <location>
        <position position="110"/>
    </location>
    <ligand>
        <name>carbamoyl phosphate</name>
        <dbReference type="ChEBI" id="CHEBI:58228"/>
    </ligand>
</feature>
<evidence type="ECO:0000256" key="1">
    <source>
        <dbReference type="ARBA" id="ARBA00003822"/>
    </source>
</evidence>
<evidence type="ECO:0000256" key="5">
    <source>
        <dbReference type="ARBA" id="ARBA00013007"/>
    </source>
</evidence>
<feature type="binding site" evidence="10">
    <location>
        <position position="86"/>
    </location>
    <ligand>
        <name>carbamoyl phosphate</name>
        <dbReference type="ChEBI" id="CHEBI:58228"/>
    </ligand>
</feature>
<feature type="binding site" evidence="10">
    <location>
        <begin position="137"/>
        <end position="140"/>
    </location>
    <ligand>
        <name>carbamoyl phosphate</name>
        <dbReference type="ChEBI" id="CHEBI:58228"/>
    </ligand>
</feature>
<evidence type="ECO:0000256" key="7">
    <source>
        <dbReference type="ARBA" id="ARBA00022490"/>
    </source>
</evidence>
<comment type="similarity">
    <text evidence="4 10">Belongs to the aspartate/ornithine carbamoyltransferase superfamily. OTCase family.</text>
</comment>
<feature type="binding site" evidence="10">
    <location>
        <position position="168"/>
    </location>
    <ligand>
        <name>L-ornithine</name>
        <dbReference type="ChEBI" id="CHEBI:46911"/>
    </ligand>
</feature>
<dbReference type="STRING" id="341036.SAMN05660649_03585"/>
<dbReference type="InterPro" id="IPR006130">
    <property type="entry name" value="Asp/Orn_carbamoylTrfase"/>
</dbReference>
<dbReference type="InterPro" id="IPR006132">
    <property type="entry name" value="Asp/Orn_carbamoyltranf_P-bd"/>
</dbReference>
<dbReference type="GO" id="GO:0042450">
    <property type="term" value="P:L-arginine biosynthetic process via ornithine"/>
    <property type="evidence" value="ECO:0007669"/>
    <property type="project" value="UniProtKB-UniRule"/>
</dbReference>
<evidence type="ECO:0000256" key="8">
    <source>
        <dbReference type="ARBA" id="ARBA00022679"/>
    </source>
</evidence>
<dbReference type="InterPro" id="IPR006131">
    <property type="entry name" value="Asp_carbamoyltransf_Asp/Orn-bd"/>
</dbReference>
<feature type="binding site" evidence="10">
    <location>
        <begin position="59"/>
        <end position="62"/>
    </location>
    <ligand>
        <name>carbamoyl phosphate</name>
        <dbReference type="ChEBI" id="CHEBI:58228"/>
    </ligand>
</feature>
<feature type="domain" description="Aspartate/ornithine carbamoyltransferase carbamoyl-P binding" evidence="12">
    <location>
        <begin position="10"/>
        <end position="150"/>
    </location>
</feature>
<dbReference type="HAMAP" id="MF_01109">
    <property type="entry name" value="OTCase"/>
    <property type="match status" value="1"/>
</dbReference>
<feature type="binding site" evidence="10">
    <location>
        <begin position="272"/>
        <end position="273"/>
    </location>
    <ligand>
        <name>carbamoyl phosphate</name>
        <dbReference type="ChEBI" id="CHEBI:58228"/>
    </ligand>
</feature>
<evidence type="ECO:0000313" key="14">
    <source>
        <dbReference type="Proteomes" id="UP000199337"/>
    </source>
</evidence>
<dbReference type="GO" id="GO:0019240">
    <property type="term" value="P:citrulline biosynthetic process"/>
    <property type="evidence" value="ECO:0007669"/>
    <property type="project" value="TreeGrafter"/>
</dbReference>
<evidence type="ECO:0000256" key="4">
    <source>
        <dbReference type="ARBA" id="ARBA00007805"/>
    </source>
</evidence>
<dbReference type="GO" id="GO:0005737">
    <property type="term" value="C:cytoplasm"/>
    <property type="evidence" value="ECO:0007669"/>
    <property type="project" value="UniProtKB-SubCell"/>
</dbReference>
<feature type="binding site" evidence="10">
    <location>
        <position position="300"/>
    </location>
    <ligand>
        <name>carbamoyl phosphate</name>
        <dbReference type="ChEBI" id="CHEBI:58228"/>
    </ligand>
</feature>
<proteinExistence type="inferred from homology"/>
<reference evidence="14" key="1">
    <citation type="submission" date="2016-10" db="EMBL/GenBank/DDBJ databases">
        <authorList>
            <person name="Varghese N."/>
            <person name="Submissions S."/>
        </authorList>
    </citation>
    <scope>NUCLEOTIDE SEQUENCE [LARGE SCALE GENOMIC DNA]</scope>
    <source>
        <strain evidence="14">DSM 17038</strain>
    </source>
</reference>
<dbReference type="EC" id="2.1.3.3" evidence="5 10"/>
<dbReference type="EMBL" id="FOOX01000014">
    <property type="protein sequence ID" value="SFH03352.1"/>
    <property type="molecule type" value="Genomic_DNA"/>
</dbReference>
<evidence type="ECO:0000256" key="10">
    <source>
        <dbReference type="HAMAP-Rule" id="MF_01109"/>
    </source>
</evidence>
<dbReference type="InterPro" id="IPR024904">
    <property type="entry name" value="OTCase_ArgI"/>
</dbReference>
<dbReference type="Proteomes" id="UP000199337">
    <property type="component" value="Unassembled WGS sequence"/>
</dbReference>
<evidence type="ECO:0000313" key="13">
    <source>
        <dbReference type="EMBL" id="SFH03352.1"/>
    </source>
</evidence>
<feature type="binding site" evidence="10">
    <location>
        <begin position="236"/>
        <end position="237"/>
    </location>
    <ligand>
        <name>L-ornithine</name>
        <dbReference type="ChEBI" id="CHEBI:46911"/>
    </ligand>
</feature>
<comment type="catalytic activity">
    <reaction evidence="9 10">
        <text>carbamoyl phosphate + L-ornithine = L-citrulline + phosphate + H(+)</text>
        <dbReference type="Rhea" id="RHEA:19513"/>
        <dbReference type="ChEBI" id="CHEBI:15378"/>
        <dbReference type="ChEBI" id="CHEBI:43474"/>
        <dbReference type="ChEBI" id="CHEBI:46911"/>
        <dbReference type="ChEBI" id="CHEBI:57743"/>
        <dbReference type="ChEBI" id="CHEBI:58228"/>
        <dbReference type="EC" id="2.1.3.3"/>
    </reaction>
</comment>
<sequence>MDIKNALKGRDLLSLHDFTPGEINYILDYAAELKQKQKEKVDHQLLKGKTLAMIFQKSSTRTRVSFEVGMYQLGGHALYLNAGDLQLGRGESIADTGRVLSRYVDGIMIRTFAQSDVAELAEYAGVPVINGLTDLLHPCQILADLLTIREHKGKLAGLKLAYLGDGNNVCHSLLFGCAKTGMNISVAAPEGYLPDEEIVTAARADAVETKSEIVITTDPKEAVAGADVVVTDVWASMGQESEQQVRANIFAPYQVNARITAGAAPDFIFLHCLPAHRGEEVSGEIIDGAHSVVFDEAENRLHAQKAVLGLLMAD</sequence>
<evidence type="ECO:0000256" key="9">
    <source>
        <dbReference type="ARBA" id="ARBA00048772"/>
    </source>
</evidence>
<evidence type="ECO:0000259" key="11">
    <source>
        <dbReference type="Pfam" id="PF00185"/>
    </source>
</evidence>
<evidence type="ECO:0000259" key="12">
    <source>
        <dbReference type="Pfam" id="PF02729"/>
    </source>
</evidence>
<dbReference type="OrthoDB" id="9802587at2"/>
<dbReference type="RefSeq" id="WP_092472853.1">
    <property type="nucleotide sequence ID" value="NZ_FOOX01000014.1"/>
</dbReference>
<keyword evidence="7 10" id="KW-0963">Cytoplasm</keyword>
<dbReference type="GO" id="GO:0004585">
    <property type="term" value="F:ornithine carbamoyltransferase activity"/>
    <property type="evidence" value="ECO:0007669"/>
    <property type="project" value="UniProtKB-UniRule"/>
</dbReference>
<keyword evidence="14" id="KW-1185">Reference proteome</keyword>
<keyword evidence="8 10" id="KW-0808">Transferase</keyword>
<comment type="pathway">
    <text evidence="3">Amino-acid biosynthesis; L-arginine biosynthesis; L-arginine from L-ornithine and carbamoyl phosphate: step 1/3.</text>
</comment>
<comment type="function">
    <text evidence="1">Reversibly catalyzes the transfer of the carbamoyl group from carbamoyl phosphate (CP) to the N(epsilon) atom of ornithine (ORN) to produce L-citrulline.</text>
</comment>